<dbReference type="InterPro" id="IPR035996">
    <property type="entry name" value="4pyrrol_Methylase_sf"/>
</dbReference>
<dbReference type="GO" id="GO:0008276">
    <property type="term" value="F:protein methyltransferase activity"/>
    <property type="evidence" value="ECO:0007669"/>
    <property type="project" value="InterPro"/>
</dbReference>
<evidence type="ECO:0000256" key="1">
    <source>
        <dbReference type="ARBA" id="ARBA00004953"/>
    </source>
</evidence>
<evidence type="ECO:0000313" key="7">
    <source>
        <dbReference type="EMBL" id="MPQ42928.1"/>
    </source>
</evidence>
<comment type="caution">
    <text evidence="7">The sequence shown here is derived from an EMBL/GenBank/DDBJ whole genome shotgun (WGS) entry which is preliminary data.</text>
</comment>
<dbReference type="GO" id="GO:0009236">
    <property type="term" value="P:cobalamin biosynthetic process"/>
    <property type="evidence" value="ECO:0007669"/>
    <property type="project" value="UniProtKB-UniPathway"/>
</dbReference>
<evidence type="ECO:0000259" key="6">
    <source>
        <dbReference type="Pfam" id="PF00590"/>
    </source>
</evidence>
<dbReference type="PANTHER" id="PTHR43182:SF1">
    <property type="entry name" value="COBALT-PRECORRIN-7 C(5)-METHYLTRANSFERASE"/>
    <property type="match status" value="1"/>
</dbReference>
<dbReference type="CDD" id="cd11644">
    <property type="entry name" value="Precorrin-6Y-MT"/>
    <property type="match status" value="1"/>
</dbReference>
<keyword evidence="8" id="KW-1185">Reference proteome</keyword>
<evidence type="ECO:0000313" key="8">
    <source>
        <dbReference type="Proteomes" id="UP000430345"/>
    </source>
</evidence>
<organism evidence="7 8">
    <name type="scientific">Clostridium tarantellae</name>
    <dbReference type="NCBI Taxonomy" id="39493"/>
    <lineage>
        <taxon>Bacteria</taxon>
        <taxon>Bacillati</taxon>
        <taxon>Bacillota</taxon>
        <taxon>Clostridia</taxon>
        <taxon>Eubacteriales</taxon>
        <taxon>Clostridiaceae</taxon>
        <taxon>Clostridium</taxon>
    </lineage>
</organism>
<accession>A0A6I1MKG6</accession>
<dbReference type="EMBL" id="WHJC01000028">
    <property type="protein sequence ID" value="MPQ42928.1"/>
    <property type="molecule type" value="Genomic_DNA"/>
</dbReference>
<dbReference type="RefSeq" id="WP_152887992.1">
    <property type="nucleotide sequence ID" value="NZ_WHJC01000028.1"/>
</dbReference>
<dbReference type="AlphaFoldDB" id="A0A6I1MKG6"/>
<keyword evidence="5" id="KW-0949">S-adenosyl-L-methionine</keyword>
<dbReference type="SUPFAM" id="SSF53790">
    <property type="entry name" value="Tetrapyrrole methylase"/>
    <property type="match status" value="1"/>
</dbReference>
<feature type="domain" description="Tetrapyrrole methylase" evidence="6">
    <location>
        <begin position="2"/>
        <end position="179"/>
    </location>
</feature>
<dbReference type="PANTHER" id="PTHR43182">
    <property type="entry name" value="COBALT-PRECORRIN-6B C(15)-METHYLTRANSFERASE (DECARBOXYLATING)"/>
    <property type="match status" value="1"/>
</dbReference>
<keyword evidence="2" id="KW-0169">Cobalamin biosynthesis</keyword>
<gene>
    <name evidence="7" type="primary">cbiE</name>
    <name evidence="7" type="ORF">GBZ86_04050</name>
</gene>
<dbReference type="Proteomes" id="UP000430345">
    <property type="component" value="Unassembled WGS sequence"/>
</dbReference>
<dbReference type="InterPro" id="IPR000878">
    <property type="entry name" value="4pyrrol_Mease"/>
</dbReference>
<evidence type="ECO:0000256" key="3">
    <source>
        <dbReference type="ARBA" id="ARBA00022603"/>
    </source>
</evidence>
<evidence type="ECO:0000256" key="4">
    <source>
        <dbReference type="ARBA" id="ARBA00022679"/>
    </source>
</evidence>
<comment type="pathway">
    <text evidence="1">Cofactor biosynthesis; adenosylcobalamin biosynthesis.</text>
</comment>
<dbReference type="UniPathway" id="UPA00148"/>
<evidence type="ECO:0000256" key="5">
    <source>
        <dbReference type="ARBA" id="ARBA00022691"/>
    </source>
</evidence>
<dbReference type="OrthoDB" id="9780707at2"/>
<proteinExistence type="predicted"/>
<dbReference type="GO" id="GO:0032259">
    <property type="term" value="P:methylation"/>
    <property type="evidence" value="ECO:0007669"/>
    <property type="project" value="UniProtKB-KW"/>
</dbReference>
<sequence length="201" mass="22568">MIQIVGIGPGHEDFILPVSKKALSKSDLIIGFSRAIDSINFISNNKLKVKSLMDIIKVLEENKEKNICVIASGDPTFYGITDFLKKNLNRSFNVIPGISSFQYLTCKLNKSWGKAFVGSLHGREENFINIVNNNKLSIWLTDNKNTPNVLCEKLINNNIKCTVTIGENLSYNDEKIYSGEPQNLMNMDFKSLSIFLVEVSN</sequence>
<dbReference type="InterPro" id="IPR050714">
    <property type="entry name" value="Cobalamin_biosynth_MTase"/>
</dbReference>
<dbReference type="InterPro" id="IPR014777">
    <property type="entry name" value="4pyrrole_Mease_sub1"/>
</dbReference>
<keyword evidence="3 7" id="KW-0489">Methyltransferase</keyword>
<dbReference type="Gene3D" id="3.40.1010.10">
    <property type="entry name" value="Cobalt-precorrin-4 Transmethylase, Domain 1"/>
    <property type="match status" value="1"/>
</dbReference>
<evidence type="ECO:0000256" key="2">
    <source>
        <dbReference type="ARBA" id="ARBA00022573"/>
    </source>
</evidence>
<dbReference type="NCBIfam" id="TIGR02467">
    <property type="entry name" value="CbiE"/>
    <property type="match status" value="1"/>
</dbReference>
<protein>
    <submittedName>
        <fullName evidence="7">Precorrin-6y C5,15-methyltransferase (Decarboxylating) subunit CbiE</fullName>
    </submittedName>
</protein>
<dbReference type="Pfam" id="PF00590">
    <property type="entry name" value="TP_methylase"/>
    <property type="match status" value="1"/>
</dbReference>
<keyword evidence="4 7" id="KW-0808">Transferase</keyword>
<dbReference type="InterPro" id="IPR012818">
    <property type="entry name" value="CbiE"/>
</dbReference>
<name>A0A6I1MKG6_9CLOT</name>
<reference evidence="7 8" key="1">
    <citation type="submission" date="2019-10" db="EMBL/GenBank/DDBJ databases">
        <title>The Genome Sequence of Clostridium tarantellae Isolated from Fish Brain.</title>
        <authorList>
            <person name="Bano L."/>
            <person name="Kiel M."/>
            <person name="Sales G."/>
            <person name="Doxey A.C."/>
            <person name="Mansfield M.J."/>
            <person name="Schiavone M."/>
            <person name="Rossetto O."/>
            <person name="Pirazzini M."/>
            <person name="Dobrindt U."/>
            <person name="Montecucco C."/>
        </authorList>
    </citation>
    <scope>NUCLEOTIDE SEQUENCE [LARGE SCALE GENOMIC DNA]</scope>
    <source>
        <strain evidence="7 8">DSM 3997</strain>
    </source>
</reference>